<dbReference type="InterPro" id="IPR003115">
    <property type="entry name" value="ParB_N"/>
</dbReference>
<dbReference type="STRING" id="44252.DJ90_6019"/>
<dbReference type="AlphaFoldDB" id="A0A090Y5Q3"/>
<dbReference type="Proteomes" id="UP000029278">
    <property type="component" value="Unassembled WGS sequence"/>
</dbReference>
<feature type="domain" description="ParB-like N-terminal" evidence="1">
    <location>
        <begin position="3"/>
        <end position="91"/>
    </location>
</feature>
<comment type="caution">
    <text evidence="2">The sequence shown here is derived from an EMBL/GenBank/DDBJ whole genome shotgun (WGS) entry which is preliminary data.</text>
</comment>
<keyword evidence="3" id="KW-1185">Reference proteome</keyword>
<dbReference type="SMART" id="SM00470">
    <property type="entry name" value="ParB"/>
    <property type="match status" value="1"/>
</dbReference>
<dbReference type="SUPFAM" id="SSF110849">
    <property type="entry name" value="ParB/Sulfiredoxin"/>
    <property type="match status" value="1"/>
</dbReference>
<proteinExistence type="predicted"/>
<sequence>MMTWASINEVVPNPKNPRSNLTVKAAEMQQIIKQKGWETGITCYEKDSKYIILSGHRRWYAAKKLKIKKVPVIIVEAPKSDDEELKRLGSVQGGKEDWTDYEWAKYTYEMWVTWGKCSFEELSQKMRRKNRWVAERVRVLQYYPHHEIEKGLIERTLSLKVLYRLIGWLEKLSIQKPELVAFFNLDLIRSTMLQKIENRLVNISDLKNEGFIRESSDEQLKSFLLDNKKKLSDYFLEIKDNNHLTIRTKSQPSQQNLRNITSCLNQTNLENITNFHEMLMHINIIRNEILKKQGQLKTLLQGEPCKS</sequence>
<dbReference type="GeneID" id="77010140"/>
<dbReference type="Pfam" id="PF02195">
    <property type="entry name" value="ParB_N"/>
    <property type="match status" value="1"/>
</dbReference>
<evidence type="ECO:0000259" key="1">
    <source>
        <dbReference type="SMART" id="SM00470"/>
    </source>
</evidence>
<dbReference type="PATRIC" id="fig|44252.3.peg.5969"/>
<dbReference type="GO" id="GO:0007059">
    <property type="term" value="P:chromosome segregation"/>
    <property type="evidence" value="ECO:0007669"/>
    <property type="project" value="TreeGrafter"/>
</dbReference>
<accession>A0A090Y5Q3</accession>
<protein>
    <submittedName>
        <fullName evidence="2">ParB-like nuclease domain protein</fullName>
    </submittedName>
</protein>
<reference evidence="2 3" key="1">
    <citation type="submission" date="2014-04" db="EMBL/GenBank/DDBJ databases">
        <authorList>
            <person name="Bishop-Lilly K.A."/>
            <person name="Broomall S.M."/>
            <person name="Chain P.S."/>
            <person name="Chertkov O."/>
            <person name="Coyne S.R."/>
            <person name="Daligault H.E."/>
            <person name="Davenport K.W."/>
            <person name="Erkkila T."/>
            <person name="Frey K.G."/>
            <person name="Gibbons H.S."/>
            <person name="Gu W."/>
            <person name="Jaissle J."/>
            <person name="Johnson S.L."/>
            <person name="Koroleva G.I."/>
            <person name="Ladner J.T."/>
            <person name="Lo C.-C."/>
            <person name="Minogue T.D."/>
            <person name="Munk C."/>
            <person name="Palacios G.F."/>
            <person name="Redden C.L."/>
            <person name="Rosenzweig C.N."/>
            <person name="Scholz M.B."/>
            <person name="Teshima H."/>
            <person name="Xu Y."/>
        </authorList>
    </citation>
    <scope>NUCLEOTIDE SEQUENCE [LARGE SCALE GENOMIC DNA]</scope>
    <source>
        <strain evidence="2 3">8244</strain>
    </source>
</reference>
<gene>
    <name evidence="2" type="ORF">DJ90_6019</name>
</gene>
<dbReference type="HOGENOM" id="CLU_905687_0_0_9"/>
<dbReference type="InterPro" id="IPR050336">
    <property type="entry name" value="Chromosome_partition/occlusion"/>
</dbReference>
<dbReference type="InterPro" id="IPR036086">
    <property type="entry name" value="ParB/Sulfiredoxin_sf"/>
</dbReference>
<evidence type="ECO:0000313" key="2">
    <source>
        <dbReference type="EMBL" id="KFM93799.1"/>
    </source>
</evidence>
<name>A0A090Y5Q3_PAEMA</name>
<dbReference type="OrthoDB" id="2575857at2"/>
<dbReference type="EMBL" id="JMQA01000051">
    <property type="protein sequence ID" value="KFM93799.1"/>
    <property type="molecule type" value="Genomic_DNA"/>
</dbReference>
<dbReference type="GO" id="GO:0005694">
    <property type="term" value="C:chromosome"/>
    <property type="evidence" value="ECO:0007669"/>
    <property type="project" value="TreeGrafter"/>
</dbReference>
<organism evidence="2 3">
    <name type="scientific">Paenibacillus macerans</name>
    <name type="common">Bacillus macerans</name>
    <dbReference type="NCBI Taxonomy" id="44252"/>
    <lineage>
        <taxon>Bacteria</taxon>
        <taxon>Bacillati</taxon>
        <taxon>Bacillota</taxon>
        <taxon>Bacilli</taxon>
        <taxon>Bacillales</taxon>
        <taxon>Paenibacillaceae</taxon>
        <taxon>Paenibacillus</taxon>
    </lineage>
</organism>
<dbReference type="RefSeq" id="WP_036626981.1">
    <property type="nucleotide sequence ID" value="NZ_BGML01000027.1"/>
</dbReference>
<dbReference type="Gene3D" id="3.90.1530.10">
    <property type="entry name" value="Conserved hypothetical protein from pyrococcus furiosus pfu- 392566-001, ParB domain"/>
    <property type="match status" value="1"/>
</dbReference>
<dbReference type="PANTHER" id="PTHR33375:SF1">
    <property type="entry name" value="CHROMOSOME-PARTITIONING PROTEIN PARB-RELATED"/>
    <property type="match status" value="1"/>
</dbReference>
<dbReference type="PANTHER" id="PTHR33375">
    <property type="entry name" value="CHROMOSOME-PARTITIONING PROTEIN PARB-RELATED"/>
    <property type="match status" value="1"/>
</dbReference>
<evidence type="ECO:0000313" key="3">
    <source>
        <dbReference type="Proteomes" id="UP000029278"/>
    </source>
</evidence>